<proteinExistence type="predicted"/>
<dbReference type="OrthoDB" id="2376332at2"/>
<evidence type="ECO:0000313" key="1">
    <source>
        <dbReference type="EMBL" id="ADU29525.1"/>
    </source>
</evidence>
<dbReference type="AlphaFoldDB" id="E6TSL7"/>
<gene>
    <name evidence="1" type="ordered locus">Bcell_1260</name>
</gene>
<evidence type="ECO:0008006" key="3">
    <source>
        <dbReference type="Google" id="ProtNLM"/>
    </source>
</evidence>
<evidence type="ECO:0000313" key="2">
    <source>
        <dbReference type="Proteomes" id="UP000001401"/>
    </source>
</evidence>
<name>E6TSL7_EVAC2</name>
<dbReference type="EMBL" id="CP002394">
    <property type="protein sequence ID" value="ADU29525.1"/>
    <property type="molecule type" value="Genomic_DNA"/>
</dbReference>
<dbReference type="RefSeq" id="WP_013487865.1">
    <property type="nucleotide sequence ID" value="NC_014829.1"/>
</dbReference>
<dbReference type="HOGENOM" id="CLU_173055_0_0_9"/>
<protein>
    <recommendedName>
        <fullName evidence="3">ABM domain-containing protein</fullName>
    </recommendedName>
</protein>
<sequence>MFVKIYIYHIKRDKTEEYFRIQEKAREIYRKFIDSETTYLQSRSDTTKWIEITKYRSEEEYDKGIALINTEKEIQELFKSFQSILVDRKREIVEENFIEVMNTSIL</sequence>
<dbReference type="Proteomes" id="UP000001401">
    <property type="component" value="Chromosome"/>
</dbReference>
<keyword evidence="2" id="KW-1185">Reference proteome</keyword>
<accession>E6TSL7</accession>
<dbReference type="STRING" id="649639.Bcell_1260"/>
<organism evidence="1 2">
    <name type="scientific">Evansella cellulosilytica (strain ATCC 21833 / DSM 2522 / FERM P-1141 / JCM 9156 / N-4)</name>
    <name type="common">Bacillus cellulosilyticus</name>
    <dbReference type="NCBI Taxonomy" id="649639"/>
    <lineage>
        <taxon>Bacteria</taxon>
        <taxon>Bacillati</taxon>
        <taxon>Bacillota</taxon>
        <taxon>Bacilli</taxon>
        <taxon>Bacillales</taxon>
        <taxon>Bacillaceae</taxon>
        <taxon>Evansella</taxon>
    </lineage>
</organism>
<reference evidence="1 2" key="1">
    <citation type="submission" date="2010-12" db="EMBL/GenBank/DDBJ databases">
        <title>Complete sequence of Bacillus cellulosilyticus DSM 2522.</title>
        <authorList>
            <consortium name="US DOE Joint Genome Institute"/>
            <person name="Lucas S."/>
            <person name="Copeland A."/>
            <person name="Lapidus A."/>
            <person name="Cheng J.-F."/>
            <person name="Bruce D."/>
            <person name="Goodwin L."/>
            <person name="Pitluck S."/>
            <person name="Chertkov O."/>
            <person name="Detter J.C."/>
            <person name="Han C."/>
            <person name="Tapia R."/>
            <person name="Land M."/>
            <person name="Hauser L."/>
            <person name="Jeffries C."/>
            <person name="Kyrpides N."/>
            <person name="Ivanova N."/>
            <person name="Mikhailova N."/>
            <person name="Brumm P."/>
            <person name="Mead D."/>
            <person name="Woyke T."/>
        </authorList>
    </citation>
    <scope>NUCLEOTIDE SEQUENCE [LARGE SCALE GENOMIC DNA]</scope>
    <source>
        <strain evidence="2">ATCC 21833 / DSM 2522 / FERM P-1141 / JCM 9156 / N-4</strain>
    </source>
</reference>
<dbReference type="eggNOG" id="ENOG5030D4V">
    <property type="taxonomic scope" value="Bacteria"/>
</dbReference>
<dbReference type="KEGG" id="bco:Bcell_1260"/>